<dbReference type="PANTHER" id="PTHR33121:SF79">
    <property type="entry name" value="CYCLIC DI-GMP PHOSPHODIESTERASE PDED-RELATED"/>
    <property type="match status" value="1"/>
</dbReference>
<proteinExistence type="predicted"/>
<evidence type="ECO:0000259" key="2">
    <source>
        <dbReference type="PROSITE" id="PS50883"/>
    </source>
</evidence>
<dbReference type="EMBL" id="JBHLYR010000058">
    <property type="protein sequence ID" value="MFB9993858.1"/>
    <property type="molecule type" value="Genomic_DNA"/>
</dbReference>
<dbReference type="Proteomes" id="UP001589733">
    <property type="component" value="Unassembled WGS sequence"/>
</dbReference>
<feature type="transmembrane region" description="Helical" evidence="1">
    <location>
        <begin position="12"/>
        <end position="32"/>
    </location>
</feature>
<evidence type="ECO:0000313" key="4">
    <source>
        <dbReference type="EMBL" id="MFB9993858.1"/>
    </source>
</evidence>
<dbReference type="CDD" id="cd01948">
    <property type="entry name" value="EAL"/>
    <property type="match status" value="1"/>
</dbReference>
<feature type="domain" description="GGDEF" evidence="3">
    <location>
        <begin position="356"/>
        <end position="489"/>
    </location>
</feature>
<dbReference type="InterPro" id="IPR029787">
    <property type="entry name" value="Nucleotide_cyclase"/>
</dbReference>
<feature type="transmembrane region" description="Helical" evidence="1">
    <location>
        <begin position="38"/>
        <end position="58"/>
    </location>
</feature>
<feature type="transmembrane region" description="Helical" evidence="1">
    <location>
        <begin position="167"/>
        <end position="192"/>
    </location>
</feature>
<dbReference type="PROSITE" id="PS50883">
    <property type="entry name" value="EAL"/>
    <property type="match status" value="1"/>
</dbReference>
<feature type="transmembrane region" description="Helical" evidence="1">
    <location>
        <begin position="268"/>
        <end position="288"/>
    </location>
</feature>
<feature type="transmembrane region" description="Helical" evidence="1">
    <location>
        <begin position="106"/>
        <end position="123"/>
    </location>
</feature>
<feature type="transmembrane region" description="Helical" evidence="1">
    <location>
        <begin position="70"/>
        <end position="94"/>
    </location>
</feature>
<dbReference type="SUPFAM" id="SSF141868">
    <property type="entry name" value="EAL domain-like"/>
    <property type="match status" value="1"/>
</dbReference>
<reference evidence="4 5" key="1">
    <citation type="submission" date="2024-09" db="EMBL/GenBank/DDBJ databases">
        <authorList>
            <person name="Sun Q."/>
            <person name="Mori K."/>
        </authorList>
    </citation>
    <scope>NUCLEOTIDE SEQUENCE [LARGE SCALE GENOMIC DNA]</scope>
    <source>
        <strain evidence="4 5">JCM 13503</strain>
    </source>
</reference>
<gene>
    <name evidence="4" type="ORF">ACFFLM_18015</name>
</gene>
<dbReference type="PROSITE" id="PS50887">
    <property type="entry name" value="GGDEF"/>
    <property type="match status" value="1"/>
</dbReference>
<dbReference type="SMART" id="SM00052">
    <property type="entry name" value="EAL"/>
    <property type="match status" value="1"/>
</dbReference>
<accession>A0ABV6B258</accession>
<evidence type="ECO:0000259" key="3">
    <source>
        <dbReference type="PROSITE" id="PS50887"/>
    </source>
</evidence>
<evidence type="ECO:0000256" key="1">
    <source>
        <dbReference type="SAM" id="Phobius"/>
    </source>
</evidence>
<protein>
    <submittedName>
        <fullName evidence="4">Bifunctional diguanylate cyclase/phosphodiesterase</fullName>
    </submittedName>
</protein>
<keyword evidence="5" id="KW-1185">Reference proteome</keyword>
<feature type="domain" description="EAL" evidence="2">
    <location>
        <begin position="498"/>
        <end position="750"/>
    </location>
</feature>
<keyword evidence="1" id="KW-0812">Transmembrane</keyword>
<dbReference type="SMART" id="SM00267">
    <property type="entry name" value="GGDEF"/>
    <property type="match status" value="1"/>
</dbReference>
<dbReference type="Pfam" id="PF00990">
    <property type="entry name" value="GGDEF"/>
    <property type="match status" value="1"/>
</dbReference>
<dbReference type="Gene3D" id="3.30.70.270">
    <property type="match status" value="1"/>
</dbReference>
<dbReference type="InterPro" id="IPR043128">
    <property type="entry name" value="Rev_trsase/Diguanyl_cyclase"/>
</dbReference>
<dbReference type="Pfam" id="PF00563">
    <property type="entry name" value="EAL"/>
    <property type="match status" value="1"/>
</dbReference>
<feature type="transmembrane region" description="Helical" evidence="1">
    <location>
        <begin position="236"/>
        <end position="256"/>
    </location>
</feature>
<dbReference type="CDD" id="cd01949">
    <property type="entry name" value="GGDEF"/>
    <property type="match status" value="1"/>
</dbReference>
<comment type="caution">
    <text evidence="4">The sequence shown here is derived from an EMBL/GenBank/DDBJ whole genome shotgun (WGS) entry which is preliminary data.</text>
</comment>
<feature type="transmembrane region" description="Helical" evidence="1">
    <location>
        <begin position="204"/>
        <end position="224"/>
    </location>
</feature>
<dbReference type="InterPro" id="IPR050706">
    <property type="entry name" value="Cyclic-di-GMP_PDE-like"/>
</dbReference>
<keyword evidence="1" id="KW-1133">Transmembrane helix</keyword>
<dbReference type="Gene3D" id="3.20.20.450">
    <property type="entry name" value="EAL domain"/>
    <property type="match status" value="1"/>
</dbReference>
<evidence type="ECO:0000313" key="5">
    <source>
        <dbReference type="Proteomes" id="UP001589733"/>
    </source>
</evidence>
<organism evidence="4 5">
    <name type="scientific">Deinococcus oregonensis</name>
    <dbReference type="NCBI Taxonomy" id="1805970"/>
    <lineage>
        <taxon>Bacteria</taxon>
        <taxon>Thermotogati</taxon>
        <taxon>Deinococcota</taxon>
        <taxon>Deinococci</taxon>
        <taxon>Deinococcales</taxon>
        <taxon>Deinococcaceae</taxon>
        <taxon>Deinococcus</taxon>
    </lineage>
</organism>
<dbReference type="NCBIfam" id="TIGR00254">
    <property type="entry name" value="GGDEF"/>
    <property type="match status" value="1"/>
</dbReference>
<keyword evidence="1" id="KW-0472">Membrane</keyword>
<dbReference type="PANTHER" id="PTHR33121">
    <property type="entry name" value="CYCLIC DI-GMP PHOSPHODIESTERASE PDEF"/>
    <property type="match status" value="1"/>
</dbReference>
<dbReference type="InterPro" id="IPR000160">
    <property type="entry name" value="GGDEF_dom"/>
</dbReference>
<dbReference type="InterPro" id="IPR001633">
    <property type="entry name" value="EAL_dom"/>
</dbReference>
<dbReference type="RefSeq" id="WP_380013517.1">
    <property type="nucleotide sequence ID" value="NZ_JBHLYR010000058.1"/>
</dbReference>
<name>A0ABV6B258_9DEIO</name>
<dbReference type="SUPFAM" id="SSF55073">
    <property type="entry name" value="Nucleotide cyclase"/>
    <property type="match status" value="1"/>
</dbReference>
<sequence length="755" mass="83035">MAAMVIHLTHQRLFAVLISVFVIHSLWMWAGAPLLDRWPLLSNLASLPVWGVAALLCFRASARHGPRLALVWRWIGCGALAWFVSQVLYTLLSLLKLPVFPSVADLTYLLVVPFIAIGILLLRRDAQGSLQVVSFVLDVLLVVLALGDTVWHLYLREVAANYAGQPLARAIVLAYPLMDLLLTGLLLMLLLWRPRELSVAQLTGLLLGGVSYLGADLSYAHQVVHGTYQSGTWVDVAWNGYALALGVAASLAQRPAAQPVQPSRARAIALLPQLTVSVVLVFYALWWAPVPGEFWMPLVLGPLFVLRQALGLLDTQRLTRLLTQQAEHDFLTGLLNRVQLEQRLQDAIDYAVQHRSSAALLFMDLDRLKMINDTYGHPVGDAVLREVAVRLSAVVAGRGTLARFGGDEFVLMLPNMGAGSELERLTECLLSEVNLPLRVGGEQLSVTLSIGVALCPTDGATPAEAIAGADAAMYRAKRAGKGIWRYTDERLNERLQADFQMETLLRGALDRGEFELHYQPLIRLRDGTVMGFEALLRWNSPQLGRVSPSAFIPMAEERGMIGLIGYWVLEEALRQVRHWRESRWPELYVSVNVAAVQFESELFASQVVNLLGQQRLPGSALKLELTERSLISAVASSAAQLTALRQLGVLIALDDFGTGYSSLSALQELPVDVLKIDRSFLQQLDSQGGAFIEAMVTLAQSLNIFVIVEGIETQQQCDVVQHLGCHVGQGYFFARPQPASLAEELCQVGWASCEI</sequence>
<dbReference type="InterPro" id="IPR035919">
    <property type="entry name" value="EAL_sf"/>
</dbReference>
<feature type="transmembrane region" description="Helical" evidence="1">
    <location>
        <begin position="135"/>
        <end position="155"/>
    </location>
</feature>